<dbReference type="STRING" id="1572751.PK98_10445"/>
<protein>
    <submittedName>
        <fullName evidence="4">Membrane protein</fullName>
    </submittedName>
</protein>
<feature type="transmembrane region" description="Helical" evidence="2">
    <location>
        <begin position="16"/>
        <end position="37"/>
    </location>
</feature>
<gene>
    <name evidence="4" type="ORF">PK98_10445</name>
</gene>
<feature type="transmembrane region" description="Helical" evidence="2">
    <location>
        <begin position="95"/>
        <end position="116"/>
    </location>
</feature>
<organism evidence="4 5">
    <name type="scientific">Croceibacterium mercuriale</name>
    <dbReference type="NCBI Taxonomy" id="1572751"/>
    <lineage>
        <taxon>Bacteria</taxon>
        <taxon>Pseudomonadati</taxon>
        <taxon>Pseudomonadota</taxon>
        <taxon>Alphaproteobacteria</taxon>
        <taxon>Sphingomonadales</taxon>
        <taxon>Erythrobacteraceae</taxon>
        <taxon>Croceibacterium</taxon>
    </lineage>
</organism>
<sequence length="241" mass="23938">MSLFNPLLAGAHTGERLLACIGAAIGIGLTMVVCAGLPIGAAANIPIIVAPLGASAVLVFAVPSSPLAQPWPVVGGNIISTLIGVTAFHLVPQAALAAGLAVGAAILVMSLLRCLHPPGGAAALTAVIGGSGVHDAGYAFAFAPVGINSIALVALALMIHRATARSYPHVPPPSAPTGPVPGLQATDIDAALDEMHESFDISRADLDALLTRAQAHAAHRGTPGPSAPIPPAGLRRGDRPT</sequence>
<evidence type="ECO:0000313" key="4">
    <source>
        <dbReference type="EMBL" id="KHL24446.1"/>
    </source>
</evidence>
<evidence type="ECO:0000256" key="1">
    <source>
        <dbReference type="SAM" id="MobiDB-lite"/>
    </source>
</evidence>
<dbReference type="PANTHER" id="PTHR33741:SF5">
    <property type="entry name" value="TRANSMEMBRANE PROTEIN DDB_G0269096-RELATED"/>
    <property type="match status" value="1"/>
</dbReference>
<dbReference type="EMBL" id="JTDN01000002">
    <property type="protein sequence ID" value="KHL24446.1"/>
    <property type="molecule type" value="Genomic_DNA"/>
</dbReference>
<keyword evidence="2" id="KW-0472">Membrane</keyword>
<accession>A0A0B2BXN3</accession>
<name>A0A0B2BXN3_9SPHN</name>
<keyword evidence="5" id="KW-1185">Reference proteome</keyword>
<feature type="transmembrane region" description="Helical" evidence="2">
    <location>
        <begin position="136"/>
        <end position="159"/>
    </location>
</feature>
<comment type="caution">
    <text evidence="4">The sequence shown here is derived from an EMBL/GenBank/DDBJ whole genome shotgun (WGS) entry which is preliminary data.</text>
</comment>
<evidence type="ECO:0000313" key="5">
    <source>
        <dbReference type="Proteomes" id="UP000030988"/>
    </source>
</evidence>
<dbReference type="PANTHER" id="PTHR33741">
    <property type="entry name" value="TRANSMEMBRANE PROTEIN DDB_G0269096-RELATED"/>
    <property type="match status" value="1"/>
</dbReference>
<keyword evidence="2" id="KW-0812">Transmembrane</keyword>
<evidence type="ECO:0000256" key="2">
    <source>
        <dbReference type="SAM" id="Phobius"/>
    </source>
</evidence>
<dbReference type="AlphaFoldDB" id="A0A0B2BXN3"/>
<feature type="transmembrane region" description="Helical" evidence="2">
    <location>
        <begin position="68"/>
        <end position="88"/>
    </location>
</feature>
<dbReference type="OrthoDB" id="9811720at2"/>
<dbReference type="InterPro" id="IPR007065">
    <property type="entry name" value="HPP"/>
</dbReference>
<feature type="transmembrane region" description="Helical" evidence="2">
    <location>
        <begin position="44"/>
        <end position="62"/>
    </location>
</feature>
<dbReference type="RefSeq" id="WP_039096864.1">
    <property type="nucleotide sequence ID" value="NZ_JTDN01000002.1"/>
</dbReference>
<keyword evidence="2" id="KW-1133">Transmembrane helix</keyword>
<dbReference type="InterPro" id="IPR058581">
    <property type="entry name" value="TM_HPP"/>
</dbReference>
<dbReference type="Proteomes" id="UP000030988">
    <property type="component" value="Unassembled WGS sequence"/>
</dbReference>
<dbReference type="Pfam" id="PF04982">
    <property type="entry name" value="TM_HPP"/>
    <property type="match status" value="1"/>
</dbReference>
<evidence type="ECO:0000259" key="3">
    <source>
        <dbReference type="Pfam" id="PF04982"/>
    </source>
</evidence>
<reference evidence="4 5" key="1">
    <citation type="submission" date="2014-11" db="EMBL/GenBank/DDBJ databases">
        <title>Draft genome sequence of Kirrobacter mercurialis.</title>
        <authorList>
            <person name="Coil D.A."/>
            <person name="Eisen J.A."/>
        </authorList>
    </citation>
    <scope>NUCLEOTIDE SEQUENCE [LARGE SCALE GENOMIC DNA]</scope>
    <source>
        <strain evidence="4 5">Coronado</strain>
    </source>
</reference>
<proteinExistence type="predicted"/>
<feature type="region of interest" description="Disordered" evidence="1">
    <location>
        <begin position="214"/>
        <end position="241"/>
    </location>
</feature>
<feature type="domain" description="HPP transmembrane region" evidence="3">
    <location>
        <begin position="13"/>
        <end position="168"/>
    </location>
</feature>